<dbReference type="Proteomes" id="UP001428341">
    <property type="component" value="Unassembled WGS sequence"/>
</dbReference>
<dbReference type="AlphaFoldDB" id="A0AAP0LVG5"/>
<dbReference type="Pfam" id="PF10551">
    <property type="entry name" value="MULE"/>
    <property type="match status" value="1"/>
</dbReference>
<organism evidence="3 4">
    <name type="scientific">Citrus x changshan-huyou</name>
    <dbReference type="NCBI Taxonomy" id="2935761"/>
    <lineage>
        <taxon>Eukaryota</taxon>
        <taxon>Viridiplantae</taxon>
        <taxon>Streptophyta</taxon>
        <taxon>Embryophyta</taxon>
        <taxon>Tracheophyta</taxon>
        <taxon>Spermatophyta</taxon>
        <taxon>Magnoliopsida</taxon>
        <taxon>eudicotyledons</taxon>
        <taxon>Gunneridae</taxon>
        <taxon>Pentapetalae</taxon>
        <taxon>rosids</taxon>
        <taxon>malvids</taxon>
        <taxon>Sapindales</taxon>
        <taxon>Rutaceae</taxon>
        <taxon>Aurantioideae</taxon>
        <taxon>Citrus</taxon>
    </lineage>
</organism>
<dbReference type="PANTHER" id="PTHR47718:SF17">
    <property type="entry name" value="PROTEIN FAR1-RELATED SEQUENCE 5-LIKE"/>
    <property type="match status" value="1"/>
</dbReference>
<keyword evidence="4" id="KW-1185">Reference proteome</keyword>
<feature type="domain" description="MULE transposase" evidence="2">
    <location>
        <begin position="171"/>
        <end position="264"/>
    </location>
</feature>
<evidence type="ECO:0000259" key="1">
    <source>
        <dbReference type="Pfam" id="PF03101"/>
    </source>
</evidence>
<dbReference type="Pfam" id="PF03101">
    <property type="entry name" value="FAR1"/>
    <property type="match status" value="1"/>
</dbReference>
<feature type="domain" description="FAR1" evidence="1">
    <location>
        <begin position="1"/>
        <end position="82"/>
    </location>
</feature>
<proteinExistence type="predicted"/>
<evidence type="ECO:0008006" key="5">
    <source>
        <dbReference type="Google" id="ProtNLM"/>
    </source>
</evidence>
<dbReference type="EMBL" id="JBCGBO010000007">
    <property type="protein sequence ID" value="KAK9187636.1"/>
    <property type="molecule type" value="Genomic_DNA"/>
</dbReference>
<evidence type="ECO:0000259" key="2">
    <source>
        <dbReference type="Pfam" id="PF10551"/>
    </source>
</evidence>
<dbReference type="InterPro" id="IPR018289">
    <property type="entry name" value="MULE_transposase_dom"/>
</dbReference>
<comment type="caution">
    <text evidence="3">The sequence shown here is derived from an EMBL/GenBank/DDBJ whole genome shotgun (WGS) entry which is preliminary data.</text>
</comment>
<protein>
    <recommendedName>
        <fullName evidence="5">Protein FAR1-RELATED SEQUENCE</fullName>
    </recommendedName>
</protein>
<name>A0AAP0LVG5_9ROSI</name>
<reference evidence="3 4" key="1">
    <citation type="submission" date="2024-05" db="EMBL/GenBank/DDBJ databases">
        <title>Haplotype-resolved chromosome-level genome assembly of Huyou (Citrus changshanensis).</title>
        <authorList>
            <person name="Miao C."/>
            <person name="Chen W."/>
            <person name="Wu Y."/>
            <person name="Wang L."/>
            <person name="Zhao S."/>
            <person name="Grierson D."/>
            <person name="Xu C."/>
            <person name="Chen K."/>
        </authorList>
    </citation>
    <scope>NUCLEOTIDE SEQUENCE [LARGE SCALE GENOMIC DNA]</scope>
    <source>
        <strain evidence="3">01-14</strain>
        <tissue evidence="3">Leaf</tissue>
    </source>
</reference>
<sequence length="319" mass="37474">MGFSLHIHDGRRDTNSAPIMKHWVYSREGERNKKYIERTNKIREPRAITRVNCQATFRVNLDKKSKTWVVGSFIPEHSHELAADFETQFHRPHRMVKDSNNALANTLKTVGIKASQIMDFFVNQAWGYENLGFGLKDLYNNLDNEHEENRLANLFWADFVARLDYSYFGDVLAFDSTYKTNEYGKPLVILLGVNNHYATIFFGCAILTDEMVETYTWVLETFLFAMNNKKPISIIIDGDKAMRKAIKKIIPESRHRLHIWHLQRNAQSKVHKTPEFLTKFKDFMLGNFSPEEFKQLWQKMLDELGLPNNDWVNKIYSKR</sequence>
<accession>A0AAP0LVG5</accession>
<dbReference type="PANTHER" id="PTHR47718">
    <property type="entry name" value="OS01G0519700 PROTEIN"/>
    <property type="match status" value="1"/>
</dbReference>
<evidence type="ECO:0000313" key="3">
    <source>
        <dbReference type="EMBL" id="KAK9187636.1"/>
    </source>
</evidence>
<evidence type="ECO:0000313" key="4">
    <source>
        <dbReference type="Proteomes" id="UP001428341"/>
    </source>
</evidence>
<dbReference type="InterPro" id="IPR004330">
    <property type="entry name" value="FAR1_DNA_bnd_dom"/>
</dbReference>
<gene>
    <name evidence="3" type="ORF">WN944_019034</name>
</gene>